<dbReference type="PANTHER" id="PTHR36153">
    <property type="entry name" value="INNER MEMBRANE PROTEIN-RELATED"/>
    <property type="match status" value="1"/>
</dbReference>
<dbReference type="InterPro" id="IPR009612">
    <property type="entry name" value="IcmF-rel"/>
</dbReference>
<dbReference type="NCBIfam" id="TIGR03348">
    <property type="entry name" value="VI_IcmF"/>
    <property type="match status" value="1"/>
</dbReference>
<dbReference type="InterPro" id="IPR025743">
    <property type="entry name" value="TssM1_N"/>
</dbReference>
<keyword evidence="1" id="KW-1133">Transmembrane helix</keyword>
<keyword evidence="1" id="KW-0472">Membrane</keyword>
<dbReference type="Pfam" id="PF14331">
    <property type="entry name" value="IcmF-related_N"/>
    <property type="match status" value="1"/>
</dbReference>
<evidence type="ECO:0000259" key="2">
    <source>
        <dbReference type="Pfam" id="PF06744"/>
    </source>
</evidence>
<dbReference type="SUPFAM" id="SSF52540">
    <property type="entry name" value="P-loop containing nucleoside triphosphate hydrolases"/>
    <property type="match status" value="1"/>
</dbReference>
<feature type="domain" description="IcmF-related" evidence="3">
    <location>
        <begin position="520"/>
        <end position="824"/>
    </location>
</feature>
<accession>A0ABP9MC02</accession>
<reference evidence="7" key="1">
    <citation type="journal article" date="2019" name="Int. J. Syst. Evol. Microbiol.">
        <title>The Global Catalogue of Microorganisms (GCM) 10K type strain sequencing project: providing services to taxonomists for standard genome sequencing and annotation.</title>
        <authorList>
            <consortium name="The Broad Institute Genomics Platform"/>
            <consortium name="The Broad Institute Genome Sequencing Center for Infectious Disease"/>
            <person name="Wu L."/>
            <person name="Ma J."/>
        </authorList>
    </citation>
    <scope>NUCLEOTIDE SEQUENCE [LARGE SCALE GENOMIC DNA]</scope>
    <source>
        <strain evidence="7">JCM 18423</strain>
    </source>
</reference>
<dbReference type="RefSeq" id="WP_345371671.1">
    <property type="nucleotide sequence ID" value="NZ_BAABKD010000011.1"/>
</dbReference>
<evidence type="ECO:0000259" key="5">
    <source>
        <dbReference type="Pfam" id="PF21070"/>
    </source>
</evidence>
<dbReference type="InterPro" id="IPR053156">
    <property type="entry name" value="T6SS_TssM-like"/>
</dbReference>
<keyword evidence="7" id="KW-1185">Reference proteome</keyword>
<evidence type="ECO:0000313" key="7">
    <source>
        <dbReference type="Proteomes" id="UP001500227"/>
    </source>
</evidence>
<keyword evidence="1" id="KW-0812">Transmembrane</keyword>
<evidence type="ECO:0000313" key="6">
    <source>
        <dbReference type="EMBL" id="GAA5092970.1"/>
    </source>
</evidence>
<feature type="domain" description="Type VI secretion system IcmF C-terminal" evidence="2">
    <location>
        <begin position="1075"/>
        <end position="1178"/>
    </location>
</feature>
<name>A0ABP9MC02_9BURK</name>
<dbReference type="Proteomes" id="UP001500227">
    <property type="component" value="Unassembled WGS sequence"/>
</dbReference>
<proteinExistence type="predicted"/>
<dbReference type="Pfam" id="PF06744">
    <property type="entry name" value="IcmF_C"/>
    <property type="match status" value="1"/>
</dbReference>
<evidence type="ECO:0000259" key="3">
    <source>
        <dbReference type="Pfam" id="PF06761"/>
    </source>
</evidence>
<dbReference type="InterPro" id="IPR017731">
    <property type="entry name" value="TssM1-like"/>
</dbReference>
<dbReference type="InterPro" id="IPR010623">
    <property type="entry name" value="IcmF_C"/>
</dbReference>
<feature type="transmembrane region" description="Helical" evidence="1">
    <location>
        <begin position="45"/>
        <end position="65"/>
    </location>
</feature>
<gene>
    <name evidence="6" type="primary">tssM</name>
    <name evidence="6" type="ORF">GCM10023337_21130</name>
</gene>
<dbReference type="Pfam" id="PF21070">
    <property type="entry name" value="IcmF_helical"/>
    <property type="match status" value="1"/>
</dbReference>
<evidence type="ECO:0000259" key="4">
    <source>
        <dbReference type="Pfam" id="PF14331"/>
    </source>
</evidence>
<feature type="domain" description="Type VI secretion system component TssM1 N-terminal" evidence="4">
    <location>
        <begin position="208"/>
        <end position="466"/>
    </location>
</feature>
<dbReference type="Pfam" id="PF06761">
    <property type="entry name" value="IcmF-related"/>
    <property type="match status" value="1"/>
</dbReference>
<dbReference type="PANTHER" id="PTHR36153:SF1">
    <property type="entry name" value="TYPE VI SECRETION SYSTEM COMPONENT TSSM1"/>
    <property type="match status" value="1"/>
</dbReference>
<organism evidence="6 7">
    <name type="scientific">Paenalcaligenes hermetiae</name>
    <dbReference type="NCBI Taxonomy" id="1157987"/>
    <lineage>
        <taxon>Bacteria</taxon>
        <taxon>Pseudomonadati</taxon>
        <taxon>Pseudomonadota</taxon>
        <taxon>Betaproteobacteria</taxon>
        <taxon>Burkholderiales</taxon>
        <taxon>Alcaligenaceae</taxon>
        <taxon>Paenalcaligenes</taxon>
    </lineage>
</organism>
<feature type="domain" description="Type VI secretion system component TssM1 helical" evidence="5">
    <location>
        <begin position="982"/>
        <end position="1068"/>
    </location>
</feature>
<dbReference type="InterPro" id="IPR048677">
    <property type="entry name" value="TssM1_hel"/>
</dbReference>
<dbReference type="EMBL" id="BAABKD010000011">
    <property type="protein sequence ID" value="GAA5092970.1"/>
    <property type="molecule type" value="Genomic_DNA"/>
</dbReference>
<dbReference type="CDD" id="cd00882">
    <property type="entry name" value="Ras_like_GTPase"/>
    <property type="match status" value="1"/>
</dbReference>
<feature type="transmembrane region" description="Helical" evidence="1">
    <location>
        <begin position="462"/>
        <end position="481"/>
    </location>
</feature>
<sequence>MMMRLFGLIRSRTLWVLLGLLALCYVIWVAGPALAINQWYPLESSVARLSLISLILGGYLLRWVWRKWREGRLNAQLLKQLRKPSRKEAVASPTEQAEVLVLQQRFDEALERLRKVRFTGQGKIKWLERFLPHYLYQLPWYMFIGAPGSGKTTALVNAGLTFPLADTFGKTALKGVGGTRNCDWWFTDEAVLLDTAGRYTTHESDPTGDEKEWQGFLHLLLRYRKRQPLNGIILTISLADLLGANDTDRLQHAAVLRQRLHELQQQLGIHFPVYVLITKMDLLSGFEAYFAQADRASLEQVWGFSFAYEQSQRPDFDLLPHYQQEFDLLQQRLEQALPDVLAVPQDPAQRAEAFLLPQQFAAIKDTLGYFLSEVFISSRLAPGLQPRGVYFTSGTQGGEPFDPVGQALSSALSLRSSTASADVAAEGKSYFLHRFLKEVVFKESALAGLNMKWEQQYRRLQWVAYGLSAAVLFGLFGWWWVSYQNNQHYLVQVAQRIPQVEELAQQTRIEKGTDVLGLMPYLNANWEIAAGDDFYPPQRPLAYAAGLYQGNKIQSANQAVYERVLSQQLWPQVARLIESGLQEASVQDIEQTYEALRAYLMIYDAQRYDAVFLKQWVLRLLQPQLPADYTRAQYERLGMHLEHLLAPQVLHSPFAQNEALVAERRAQLDQFGLAERIYSRLLRLYASSELKESSLVSLAGAEATTVFERQSDAALNEGIPGLFSYNGYWNVFAKRVEGVANQLHADDAWVLAVNQRQQQPRATVITEVKRLYFADYVQRWDTFLEDVRIRTPKHLIDAIELVRSVSASNSPLQRFVQNVAYETTLLREDQQYQRSILDRAKERVTSSTQNLEQMFGPIGLEGAVRIDATPERLEQMVDRHFVRYHELAQPVNAGAPAPIQGTLALLNELYTYLTAADSALRSQSPLPPSEVLSKLQAEAGRMPDTVGQMLKHMAQDAAGAVKQVRQQQVGEDVNAVLGNYCRRTLAGRYPFTKSQLDAAPNDFARFFGPGQMMEQFFNNELAALVDRSGQRLRFKPGMDGRQGNATRYLRAFEQAAVIRDVFFAAGQAQPSFQVAVRVVDMDARIRQLNLDVDGQSIHYAHGPQVATTVQWPGERGSHQVMLSVMPQKGRSGISAQGPWALHRLLDQAQSVRQGRSPETMIATFDLGGRTVSLEWRAYSARSPFALPELKAFRCPEKG</sequence>
<comment type="caution">
    <text evidence="6">The sequence shown here is derived from an EMBL/GenBank/DDBJ whole genome shotgun (WGS) entry which is preliminary data.</text>
</comment>
<dbReference type="InterPro" id="IPR027417">
    <property type="entry name" value="P-loop_NTPase"/>
</dbReference>
<protein>
    <submittedName>
        <fullName evidence="6">Type VI secretion system membrane subunit TssM</fullName>
    </submittedName>
</protein>
<dbReference type="Gene3D" id="3.40.50.300">
    <property type="entry name" value="P-loop containing nucleotide triphosphate hydrolases"/>
    <property type="match status" value="1"/>
</dbReference>
<evidence type="ECO:0000256" key="1">
    <source>
        <dbReference type="SAM" id="Phobius"/>
    </source>
</evidence>